<dbReference type="EMBL" id="QGMZ01000027">
    <property type="protein sequence ID" value="PWR72430.1"/>
    <property type="molecule type" value="Genomic_DNA"/>
</dbReference>
<evidence type="ECO:0000313" key="1">
    <source>
        <dbReference type="EMBL" id="PWR72430.1"/>
    </source>
</evidence>
<dbReference type="Proteomes" id="UP000245934">
    <property type="component" value="Unassembled WGS sequence"/>
</dbReference>
<sequence>MHWKDHLIRKKQESDISGGVFSLLKTQIPRIRKENESPERDPESFSRYVCDLCHSSGSLSGLKQCVVCGRWGCSSCWLEEYYLCKSCGGIMRLLLLEIPGQEKDCKAPQDPQIKQEEIS</sequence>
<name>A0A2V2N1A8_9EURY</name>
<dbReference type="GeneID" id="97608352"/>
<dbReference type="RefSeq" id="WP_109941490.1">
    <property type="nucleotide sequence ID" value="NZ_CP176366.1"/>
</dbReference>
<gene>
    <name evidence="1" type="ORF">DLD82_12650</name>
</gene>
<dbReference type="InterPro" id="IPR025872">
    <property type="entry name" value="RING_finger_2_prok"/>
</dbReference>
<dbReference type="OrthoDB" id="116691at2157"/>
<evidence type="ECO:0000313" key="2">
    <source>
        <dbReference type="Proteomes" id="UP000245934"/>
    </source>
</evidence>
<organism evidence="1 2">
    <name type="scientific">Methanospirillum stamsii</name>
    <dbReference type="NCBI Taxonomy" id="1277351"/>
    <lineage>
        <taxon>Archaea</taxon>
        <taxon>Methanobacteriati</taxon>
        <taxon>Methanobacteriota</taxon>
        <taxon>Stenosarchaea group</taxon>
        <taxon>Methanomicrobia</taxon>
        <taxon>Methanomicrobiales</taxon>
        <taxon>Methanospirillaceae</taxon>
        <taxon>Methanospirillum</taxon>
    </lineage>
</organism>
<proteinExistence type="predicted"/>
<dbReference type="SUPFAM" id="SSF57903">
    <property type="entry name" value="FYVE/PHD zinc finger"/>
    <property type="match status" value="1"/>
</dbReference>
<reference evidence="1 2" key="1">
    <citation type="submission" date="2018-05" db="EMBL/GenBank/DDBJ databases">
        <title>Draft genome of Methanospirillum stamsii Pt1.</title>
        <authorList>
            <person name="Dueholm M.S."/>
            <person name="Nielsen P.H."/>
            <person name="Bakmann L.F."/>
            <person name="Otzen D.E."/>
        </authorList>
    </citation>
    <scope>NUCLEOTIDE SEQUENCE [LARGE SCALE GENOMIC DNA]</scope>
    <source>
        <strain evidence="1 2">Pt1</strain>
    </source>
</reference>
<dbReference type="Pfam" id="PF14445">
    <property type="entry name" value="Prok-RING_2"/>
    <property type="match status" value="1"/>
</dbReference>
<dbReference type="AlphaFoldDB" id="A0A2V2N1A8"/>
<accession>A0A2V2N1A8</accession>
<dbReference type="InterPro" id="IPR011011">
    <property type="entry name" value="Znf_FYVE_PHD"/>
</dbReference>
<comment type="caution">
    <text evidence="1">The sequence shown here is derived from an EMBL/GenBank/DDBJ whole genome shotgun (WGS) entry which is preliminary data.</text>
</comment>
<protein>
    <submittedName>
        <fullName evidence="1">Uncharacterized protein</fullName>
    </submittedName>
</protein>
<keyword evidence="2" id="KW-1185">Reference proteome</keyword>